<feature type="region of interest" description="Disordered" evidence="4">
    <location>
        <begin position="391"/>
        <end position="415"/>
    </location>
</feature>
<dbReference type="PANTHER" id="PTHR24173">
    <property type="entry name" value="ANKYRIN REPEAT CONTAINING"/>
    <property type="match status" value="1"/>
</dbReference>
<sequence>MLLDAVKRGRIYQVKFLLETGTEDVNKTDDNKQTALMKAIFLPDKMQRTRYKIIKVLLEHGARVNVVDREGKTALMWACIRGQEEIVRKILDVSILDLDLNRADKYGNTALFYAAASGQVNTVKRLITALKRFGLDIDKKNTQGMTPILEATKRGHDSCAQVLITEGKASLTIRDPQTFLNTQEWAEKRSLTNLSELIAARRSPSPQIIVQNVENEPHDEDQSVRPGAEATNKNVQGNLAQESANESVSSPRQRRGSLVGEKSSKGTSEAKNTSIQNQDSVIPKECKKETKKEGSHSPRSLSPKTVTNVSLSRRKGEQMDKNKRGPSPTAKSEMCRLLGLYGIQHSESYRESFDPIILPPSGYWPDPLAHLRDNASSVGDDDTDTNFLDLIRPRGSGRRKSSAFPGAPDMGRRGSYMNFRDSRRMSTMFSGMPAGMGKRTSITPLSMLGSKNLLEAPGFSSRRSTLTANSERKGSSSGAYDRRGSLMPRASEQARPALPRRTTTHIVPTIVETA</sequence>
<feature type="compositionally biased region" description="Basic and acidic residues" evidence="4">
    <location>
        <begin position="282"/>
        <end position="296"/>
    </location>
</feature>
<dbReference type="PANTHER" id="PTHR24173:SF76">
    <property type="match status" value="1"/>
</dbReference>
<gene>
    <name evidence="5" type="ORF">PEVE_00028708</name>
</gene>
<evidence type="ECO:0000313" key="5">
    <source>
        <dbReference type="EMBL" id="CAH3013944.1"/>
    </source>
</evidence>
<dbReference type="Proteomes" id="UP001159427">
    <property type="component" value="Unassembled WGS sequence"/>
</dbReference>
<dbReference type="Pfam" id="PF12796">
    <property type="entry name" value="Ank_2"/>
    <property type="match status" value="2"/>
</dbReference>
<dbReference type="SMART" id="SM00248">
    <property type="entry name" value="ANK"/>
    <property type="match status" value="4"/>
</dbReference>
<feature type="compositionally biased region" description="Polar residues" evidence="4">
    <location>
        <begin position="297"/>
        <end position="311"/>
    </location>
</feature>
<proteinExistence type="predicted"/>
<feature type="region of interest" description="Disordered" evidence="4">
    <location>
        <begin position="232"/>
        <end position="331"/>
    </location>
</feature>
<feature type="compositionally biased region" description="Polar residues" evidence="4">
    <location>
        <begin position="265"/>
        <end position="280"/>
    </location>
</feature>
<dbReference type="InterPro" id="IPR002110">
    <property type="entry name" value="Ankyrin_rpt"/>
</dbReference>
<evidence type="ECO:0000256" key="2">
    <source>
        <dbReference type="ARBA" id="ARBA00023043"/>
    </source>
</evidence>
<name>A0ABN8LCU9_9CNID</name>
<keyword evidence="2 3" id="KW-0040">ANK repeat</keyword>
<dbReference type="InterPro" id="IPR036770">
    <property type="entry name" value="Ankyrin_rpt-contain_sf"/>
</dbReference>
<organism evidence="5 6">
    <name type="scientific">Porites evermanni</name>
    <dbReference type="NCBI Taxonomy" id="104178"/>
    <lineage>
        <taxon>Eukaryota</taxon>
        <taxon>Metazoa</taxon>
        <taxon>Cnidaria</taxon>
        <taxon>Anthozoa</taxon>
        <taxon>Hexacorallia</taxon>
        <taxon>Scleractinia</taxon>
        <taxon>Fungiina</taxon>
        <taxon>Poritidae</taxon>
        <taxon>Porites</taxon>
    </lineage>
</organism>
<dbReference type="EMBL" id="CALNXI010000004">
    <property type="protein sequence ID" value="CAH3013944.1"/>
    <property type="molecule type" value="Genomic_DNA"/>
</dbReference>
<keyword evidence="1" id="KW-0677">Repeat</keyword>
<feature type="region of interest" description="Disordered" evidence="4">
    <location>
        <begin position="459"/>
        <end position="505"/>
    </location>
</feature>
<keyword evidence="6" id="KW-1185">Reference proteome</keyword>
<reference evidence="5 6" key="1">
    <citation type="submission" date="2022-05" db="EMBL/GenBank/DDBJ databases">
        <authorList>
            <consortium name="Genoscope - CEA"/>
            <person name="William W."/>
        </authorList>
    </citation>
    <scope>NUCLEOTIDE SEQUENCE [LARGE SCALE GENOMIC DNA]</scope>
</reference>
<dbReference type="Gene3D" id="1.25.40.20">
    <property type="entry name" value="Ankyrin repeat-containing domain"/>
    <property type="match status" value="1"/>
</dbReference>
<comment type="caution">
    <text evidence="5">The sequence shown here is derived from an EMBL/GenBank/DDBJ whole genome shotgun (WGS) entry which is preliminary data.</text>
</comment>
<feature type="compositionally biased region" description="Basic and acidic residues" evidence="4">
    <location>
        <begin position="470"/>
        <end position="484"/>
    </location>
</feature>
<evidence type="ECO:0000256" key="3">
    <source>
        <dbReference type="PROSITE-ProRule" id="PRU00023"/>
    </source>
</evidence>
<evidence type="ECO:0000256" key="1">
    <source>
        <dbReference type="ARBA" id="ARBA00022737"/>
    </source>
</evidence>
<feature type="compositionally biased region" description="Polar residues" evidence="4">
    <location>
        <begin position="232"/>
        <end position="251"/>
    </location>
</feature>
<dbReference type="PROSITE" id="PS50088">
    <property type="entry name" value="ANK_REPEAT"/>
    <property type="match status" value="1"/>
</dbReference>
<dbReference type="SUPFAM" id="SSF48403">
    <property type="entry name" value="Ankyrin repeat"/>
    <property type="match status" value="1"/>
</dbReference>
<protein>
    <submittedName>
        <fullName evidence="5">Uncharacterized protein</fullName>
    </submittedName>
</protein>
<feature type="compositionally biased region" description="Basic and acidic residues" evidence="4">
    <location>
        <begin position="314"/>
        <end position="323"/>
    </location>
</feature>
<accession>A0ABN8LCU9</accession>
<evidence type="ECO:0000313" key="6">
    <source>
        <dbReference type="Proteomes" id="UP001159427"/>
    </source>
</evidence>
<evidence type="ECO:0000256" key="4">
    <source>
        <dbReference type="SAM" id="MobiDB-lite"/>
    </source>
</evidence>
<feature type="repeat" description="ANK" evidence="3">
    <location>
        <begin position="106"/>
        <end position="142"/>
    </location>
</feature>